<dbReference type="SUPFAM" id="SSF56801">
    <property type="entry name" value="Acetyl-CoA synthetase-like"/>
    <property type="match status" value="1"/>
</dbReference>
<evidence type="ECO:0000259" key="1">
    <source>
        <dbReference type="Pfam" id="PF00501"/>
    </source>
</evidence>
<protein>
    <recommendedName>
        <fullName evidence="4">AMP-dependent synthetase/ligase domain-containing protein</fullName>
    </recommendedName>
</protein>
<dbReference type="AlphaFoldDB" id="A0A382F7F6"/>
<dbReference type="InterPro" id="IPR000873">
    <property type="entry name" value="AMP-dep_synth/lig_dom"/>
</dbReference>
<feature type="non-terminal residue" evidence="3">
    <location>
        <position position="1"/>
    </location>
</feature>
<feature type="domain" description="AMP-dependent synthetase/ligase" evidence="1">
    <location>
        <begin position="2"/>
        <end position="119"/>
    </location>
</feature>
<dbReference type="EMBL" id="UINC01048274">
    <property type="protein sequence ID" value="SVB58615.1"/>
    <property type="molecule type" value="Genomic_DNA"/>
</dbReference>
<evidence type="ECO:0008006" key="4">
    <source>
        <dbReference type="Google" id="ProtNLM"/>
    </source>
</evidence>
<sequence>TFTGVPTMARELINSPDFATRDTSSIITLGGGGAAVQPDLVQKIEDRMEGRPSTGYGLTETNGVVTINAGQYFLAKPASAGSPCPIMEARIVAEDGTDQPPGGNGELWVRGGNVFRGYLNRPEANAEALTDGWFHTGDIGYLDEDGFLFLVDRAKDMVLRSGENVYCAEVEAAIYEHPAVAEAAVFAVPDERHGEVVGVAVVLLPDAELTAADLQAHIRTLIAGFKVPEHVWFRDESLPRNANGKFVKRQLREDLVGTPTAV</sequence>
<accession>A0A382F7F6</accession>
<organism evidence="3">
    <name type="scientific">marine metagenome</name>
    <dbReference type="NCBI Taxonomy" id="408172"/>
    <lineage>
        <taxon>unclassified sequences</taxon>
        <taxon>metagenomes</taxon>
        <taxon>ecological metagenomes</taxon>
    </lineage>
</organism>
<dbReference type="GO" id="GO:0031956">
    <property type="term" value="F:medium-chain fatty acid-CoA ligase activity"/>
    <property type="evidence" value="ECO:0007669"/>
    <property type="project" value="TreeGrafter"/>
</dbReference>
<gene>
    <name evidence="3" type="ORF">METZ01_LOCUS211469</name>
</gene>
<dbReference type="PANTHER" id="PTHR43201:SF32">
    <property type="entry name" value="2-SUCCINYLBENZOATE--COA LIGASE, CHLOROPLASTIC_PEROXISOMAL"/>
    <property type="match status" value="1"/>
</dbReference>
<dbReference type="InterPro" id="IPR045851">
    <property type="entry name" value="AMP-bd_C_sf"/>
</dbReference>
<dbReference type="InterPro" id="IPR025110">
    <property type="entry name" value="AMP-bd_C"/>
</dbReference>
<evidence type="ECO:0000313" key="3">
    <source>
        <dbReference type="EMBL" id="SVB58615.1"/>
    </source>
</evidence>
<proteinExistence type="predicted"/>
<feature type="domain" description="AMP-binding enzyme C-terminal" evidence="2">
    <location>
        <begin position="169"/>
        <end position="245"/>
    </location>
</feature>
<dbReference type="Gene3D" id="3.40.50.980">
    <property type="match status" value="1"/>
</dbReference>
<dbReference type="Gene3D" id="2.30.38.10">
    <property type="entry name" value="Luciferase, Domain 3"/>
    <property type="match status" value="1"/>
</dbReference>
<dbReference type="GO" id="GO:0006631">
    <property type="term" value="P:fatty acid metabolic process"/>
    <property type="evidence" value="ECO:0007669"/>
    <property type="project" value="TreeGrafter"/>
</dbReference>
<dbReference type="PANTHER" id="PTHR43201">
    <property type="entry name" value="ACYL-COA SYNTHETASE"/>
    <property type="match status" value="1"/>
</dbReference>
<dbReference type="Pfam" id="PF13193">
    <property type="entry name" value="AMP-binding_C"/>
    <property type="match status" value="1"/>
</dbReference>
<name>A0A382F7F6_9ZZZZ</name>
<reference evidence="3" key="1">
    <citation type="submission" date="2018-05" db="EMBL/GenBank/DDBJ databases">
        <authorList>
            <person name="Lanie J.A."/>
            <person name="Ng W.-L."/>
            <person name="Kazmierczak K.M."/>
            <person name="Andrzejewski T.M."/>
            <person name="Davidsen T.M."/>
            <person name="Wayne K.J."/>
            <person name="Tettelin H."/>
            <person name="Glass J.I."/>
            <person name="Rusch D."/>
            <person name="Podicherti R."/>
            <person name="Tsui H.-C.T."/>
            <person name="Winkler M.E."/>
        </authorList>
    </citation>
    <scope>NUCLEOTIDE SEQUENCE</scope>
</reference>
<dbReference type="Pfam" id="PF00501">
    <property type="entry name" value="AMP-binding"/>
    <property type="match status" value="1"/>
</dbReference>
<evidence type="ECO:0000259" key="2">
    <source>
        <dbReference type="Pfam" id="PF13193"/>
    </source>
</evidence>
<dbReference type="Gene3D" id="3.30.300.30">
    <property type="match status" value="1"/>
</dbReference>